<dbReference type="EMBL" id="CDMZ01000723">
    <property type="protein sequence ID" value="CEM20206.1"/>
    <property type="molecule type" value="Genomic_DNA"/>
</dbReference>
<dbReference type="InterPro" id="IPR013783">
    <property type="entry name" value="Ig-like_fold"/>
</dbReference>
<evidence type="ECO:0008006" key="2">
    <source>
        <dbReference type="Google" id="ProtNLM"/>
    </source>
</evidence>
<sequence>MVEAETGVVLFACTEVEPREGQTLVVVGCSSEIGGWDVSRSIALHRVKNPAFPGVWMSFPMSHSVCSQVQFWFALVDSQIDGCHGCQTSSAVVSALSAASPTGDRSQDCRGCVWEPLGCGLREVEVVDGGFVLFGGGWGEGGTQVTPLTWADMVHAQQELEQHSLPYVPSELDTEKEQAEEGETKEWGTLEVVFLQKGQSEVRGERRGDEGSDQSFRFAPAAVMNGGGGEGADVFGGQIEKAVSGGMGEGDPVSNPSQRVRESQCVFQETPTEGDGVSAECEGLKHRCFSSLSVSISAPQSDRRVGGQAFVSERVSCVSPFLLSPEQQSPLQKSCLMSQSVPHPVRIHDTHIALHLDRLGGVSGERRLRRGTEYVEDVYSDGSNSVSGCKGPADTDLHSKIPPSLPLSFTLLPLLEHQQGEGHKTHGVALPLKRRRSEAALSEAEADKCDALPGFPVAGEGVVWKGKEGCLMREEKLRRLTVSVSNSARLSSESCVGRGGGEKSARSAEGREFVSTVAFALDARSVEERASVSTAGSRTIAETAEGRAFVGTAPSVTIARSAEGGAFVSMEGGEVSARSAEGRAFVSMEGGEVSARSAEGRASVSTAGGDVSARSAEGRASVGMAEDDVSARIVEGRTFVSTAGNAPGARSAGVEAFVSTAGNAPGVRSAEARASVSTAGNAPGALPRIVEGRTFVSTAGSVIGARSAGVQASVCTVEIATIARTVEVGAAVFSGMTAEAVMSASLSLLCLIDSFA</sequence>
<dbReference type="SUPFAM" id="SSF49452">
    <property type="entry name" value="Starch-binding domain-like"/>
    <property type="match status" value="1"/>
</dbReference>
<evidence type="ECO:0000313" key="1">
    <source>
        <dbReference type="EMBL" id="CEM20206.1"/>
    </source>
</evidence>
<dbReference type="Gene3D" id="2.60.40.10">
    <property type="entry name" value="Immunoglobulins"/>
    <property type="match status" value="1"/>
</dbReference>
<name>A0A0G4FXR8_9ALVE</name>
<dbReference type="PhylomeDB" id="A0A0G4FXR8"/>
<gene>
    <name evidence="1" type="ORF">Cvel_19309</name>
</gene>
<organism evidence="1">
    <name type="scientific">Chromera velia CCMP2878</name>
    <dbReference type="NCBI Taxonomy" id="1169474"/>
    <lineage>
        <taxon>Eukaryota</taxon>
        <taxon>Sar</taxon>
        <taxon>Alveolata</taxon>
        <taxon>Colpodellida</taxon>
        <taxon>Chromeraceae</taxon>
        <taxon>Chromera</taxon>
    </lineage>
</organism>
<dbReference type="VEuPathDB" id="CryptoDB:Cvel_19309"/>
<dbReference type="InterPro" id="IPR013784">
    <property type="entry name" value="Carb-bd-like_fold"/>
</dbReference>
<proteinExistence type="predicted"/>
<reference evidence="1" key="1">
    <citation type="submission" date="2014-11" db="EMBL/GenBank/DDBJ databases">
        <authorList>
            <person name="Otto D Thomas"/>
            <person name="Naeem Raeece"/>
        </authorList>
    </citation>
    <scope>NUCLEOTIDE SEQUENCE</scope>
</reference>
<protein>
    <recommendedName>
        <fullName evidence="2">CBM20 domain-containing protein</fullName>
    </recommendedName>
</protein>
<dbReference type="AlphaFoldDB" id="A0A0G4FXR8"/>
<dbReference type="GO" id="GO:2001070">
    <property type="term" value="F:starch binding"/>
    <property type="evidence" value="ECO:0007669"/>
    <property type="project" value="InterPro"/>
</dbReference>
<accession>A0A0G4FXR8</accession>